<protein>
    <recommendedName>
        <fullName evidence="4">YD repeat-containing protein</fullName>
    </recommendedName>
</protein>
<accession>A0A916DSD4</accession>
<organism evidence="2 3">
    <name type="scientific">Aureispira anguillae</name>
    <dbReference type="NCBI Taxonomy" id="2864201"/>
    <lineage>
        <taxon>Bacteria</taxon>
        <taxon>Pseudomonadati</taxon>
        <taxon>Bacteroidota</taxon>
        <taxon>Saprospiria</taxon>
        <taxon>Saprospirales</taxon>
        <taxon>Saprospiraceae</taxon>
        <taxon>Aureispira</taxon>
    </lineage>
</organism>
<evidence type="ECO:0000313" key="2">
    <source>
        <dbReference type="EMBL" id="BDS10736.1"/>
    </source>
</evidence>
<dbReference type="RefSeq" id="WP_264792006.1">
    <property type="nucleotide sequence ID" value="NZ_AP026867.1"/>
</dbReference>
<evidence type="ECO:0000256" key="1">
    <source>
        <dbReference type="SAM" id="SignalP"/>
    </source>
</evidence>
<dbReference type="AlphaFoldDB" id="A0A916DSD4"/>
<feature type="signal peptide" evidence="1">
    <location>
        <begin position="1"/>
        <end position="17"/>
    </location>
</feature>
<dbReference type="KEGG" id="aup:AsAng_0014450"/>
<dbReference type="Proteomes" id="UP001060919">
    <property type="component" value="Chromosome"/>
</dbReference>
<evidence type="ECO:0008006" key="4">
    <source>
        <dbReference type="Google" id="ProtNLM"/>
    </source>
</evidence>
<name>A0A916DSD4_9BACT</name>
<gene>
    <name evidence="2" type="ORF">AsAng_0014450</name>
</gene>
<feature type="chain" id="PRO_5037333003" description="YD repeat-containing protein" evidence="1">
    <location>
        <begin position="18"/>
        <end position="302"/>
    </location>
</feature>
<dbReference type="EMBL" id="AP026867">
    <property type="protein sequence ID" value="BDS10736.1"/>
    <property type="molecule type" value="Genomic_DNA"/>
</dbReference>
<evidence type="ECO:0000313" key="3">
    <source>
        <dbReference type="Proteomes" id="UP001060919"/>
    </source>
</evidence>
<keyword evidence="3" id="KW-1185">Reference proteome</keyword>
<proteinExistence type="predicted"/>
<reference evidence="2" key="1">
    <citation type="submission" date="2022-09" db="EMBL/GenBank/DDBJ databases">
        <title>Aureispira anguillicida sp. nov., isolated from Leptocephalus of Japanese eel Anguilla japonica.</title>
        <authorList>
            <person name="Yuasa K."/>
            <person name="Mekata T."/>
            <person name="Ikunari K."/>
        </authorList>
    </citation>
    <scope>NUCLEOTIDE SEQUENCE</scope>
    <source>
        <strain evidence="2">EL160426</strain>
    </source>
</reference>
<sequence length="302" mass="35500">MRIIVLFFCLLPFANTAQNGYSQWLSVQGTEMHLLGDFKEKRVYGNPKGEQKKVALMQVQRYENGRLKRDVMYNGYPQLMYDMVIDYQEDGTARGINVLDSSIVTYAFTNDKKIRYYVVDQQSATHVIYTYNDKGALIRCKDCLAPFGNHEWCAYYQYIYNEQEQLIKVLSYNLEKGMPVESKVLFATDSLEYEQGLLKNRWTLNPAGNVTQKAVYKYNKKNLLEQEESTQLIANPNPKRYTKNYTYHCNKRLKQKVEAYYTGSHLDGQQIAKYNPKGWKIRQESYRGDGKRTKYYKIKYKG</sequence>
<keyword evidence="1" id="KW-0732">Signal</keyword>